<dbReference type="Proteomes" id="UP000799324">
    <property type="component" value="Unassembled WGS sequence"/>
</dbReference>
<keyword evidence="3" id="KW-1185">Reference proteome</keyword>
<keyword evidence="1" id="KW-0732">Signal</keyword>
<evidence type="ECO:0008006" key="4">
    <source>
        <dbReference type="Google" id="ProtNLM"/>
    </source>
</evidence>
<reference evidence="2" key="1">
    <citation type="journal article" date="2020" name="Stud. Mycol.">
        <title>101 Dothideomycetes genomes: a test case for predicting lifestyles and emergence of pathogens.</title>
        <authorList>
            <person name="Haridas S."/>
            <person name="Albert R."/>
            <person name="Binder M."/>
            <person name="Bloem J."/>
            <person name="Labutti K."/>
            <person name="Salamov A."/>
            <person name="Andreopoulos B."/>
            <person name="Baker S."/>
            <person name="Barry K."/>
            <person name="Bills G."/>
            <person name="Bluhm B."/>
            <person name="Cannon C."/>
            <person name="Castanera R."/>
            <person name="Culley D."/>
            <person name="Daum C."/>
            <person name="Ezra D."/>
            <person name="Gonzalez J."/>
            <person name="Henrissat B."/>
            <person name="Kuo A."/>
            <person name="Liang C."/>
            <person name="Lipzen A."/>
            <person name="Lutzoni F."/>
            <person name="Magnuson J."/>
            <person name="Mondo S."/>
            <person name="Nolan M."/>
            <person name="Ohm R."/>
            <person name="Pangilinan J."/>
            <person name="Park H.-J."/>
            <person name="Ramirez L."/>
            <person name="Alfaro M."/>
            <person name="Sun H."/>
            <person name="Tritt A."/>
            <person name="Yoshinaga Y."/>
            <person name="Zwiers L.-H."/>
            <person name="Turgeon B."/>
            <person name="Goodwin S."/>
            <person name="Spatafora J."/>
            <person name="Crous P."/>
            <person name="Grigoriev I."/>
        </authorList>
    </citation>
    <scope>NUCLEOTIDE SEQUENCE</scope>
    <source>
        <strain evidence="2">CBS 122681</strain>
    </source>
</reference>
<evidence type="ECO:0000313" key="3">
    <source>
        <dbReference type="Proteomes" id="UP000799324"/>
    </source>
</evidence>
<gene>
    <name evidence="2" type="ORF">K491DRAFT_450608</name>
</gene>
<dbReference type="AlphaFoldDB" id="A0A6A6TNG2"/>
<sequence>MNPLWWWTAYWMLTSSSCIFDTTVVVEPDSKASMMPGSDGITLKHGEGTVAEDPITQVQSLSHSIPKRPNRCSLTTCRNDRPLSVARILHLRSLEKIAHAPQTKKIL</sequence>
<evidence type="ECO:0000313" key="2">
    <source>
        <dbReference type="EMBL" id="KAF2661350.1"/>
    </source>
</evidence>
<feature type="chain" id="PRO_5025432368" description="Secreted protein" evidence="1">
    <location>
        <begin position="19"/>
        <end position="107"/>
    </location>
</feature>
<proteinExistence type="predicted"/>
<feature type="signal peptide" evidence="1">
    <location>
        <begin position="1"/>
        <end position="18"/>
    </location>
</feature>
<name>A0A6A6TNG2_9PLEO</name>
<dbReference type="EMBL" id="MU004294">
    <property type="protein sequence ID" value="KAF2661350.1"/>
    <property type="molecule type" value="Genomic_DNA"/>
</dbReference>
<evidence type="ECO:0000256" key="1">
    <source>
        <dbReference type="SAM" id="SignalP"/>
    </source>
</evidence>
<protein>
    <recommendedName>
        <fullName evidence="4">Secreted protein</fullName>
    </recommendedName>
</protein>
<accession>A0A6A6TNG2</accession>
<organism evidence="2 3">
    <name type="scientific">Lophiostoma macrostomum CBS 122681</name>
    <dbReference type="NCBI Taxonomy" id="1314788"/>
    <lineage>
        <taxon>Eukaryota</taxon>
        <taxon>Fungi</taxon>
        <taxon>Dikarya</taxon>
        <taxon>Ascomycota</taxon>
        <taxon>Pezizomycotina</taxon>
        <taxon>Dothideomycetes</taxon>
        <taxon>Pleosporomycetidae</taxon>
        <taxon>Pleosporales</taxon>
        <taxon>Lophiostomataceae</taxon>
        <taxon>Lophiostoma</taxon>
    </lineage>
</organism>